<dbReference type="OrthoDB" id="300709at2759"/>
<keyword evidence="5" id="KW-1185">Reference proteome</keyword>
<dbReference type="GO" id="GO:0005634">
    <property type="term" value="C:nucleus"/>
    <property type="evidence" value="ECO:0007669"/>
    <property type="project" value="TreeGrafter"/>
</dbReference>
<comment type="caution">
    <text evidence="4">The sequence shown here is derived from an EMBL/GenBank/DDBJ whole genome shotgun (WGS) entry which is preliminary data.</text>
</comment>
<proteinExistence type="inferred from homology"/>
<dbReference type="InterPro" id="IPR036291">
    <property type="entry name" value="NAD(P)-bd_dom_sf"/>
</dbReference>
<dbReference type="Proteomes" id="UP000320762">
    <property type="component" value="Unassembled WGS sequence"/>
</dbReference>
<dbReference type="AlphaFoldDB" id="A0A550CUY4"/>
<sequence length="372" mass="40874">MRGISTPTTPPPKKLILVIGATGAQGTHVISNLLESSENGSPSSYAVRALTRDAAHHRALDLQAKGIEVMEGSVEDMSVVARALDNCYGAFVNLDTYALGAEGEIHTAIRIYEEACRTPGFAHLVWSGLDYGSKLGNFDPKYACEQQDAKGIVTEFLRGQPTTEPAWTALSSGVYMEMLNTPVCGPLHRTADDVSVFALPLGEGHIPMIALTDLAWWARYAFDQPALTAGKELRIASDVVSGKRLAQVFAAVSGERAVYLPLSAEEWFACMKDAEAPLVHGAAVEKVDKGPTIRECFEGFWNLWKDDVVQKDMHWVREVHPKTLDLEGWMRVTGYAGKYRLDVLKNVEDGKGRIRADKEKTKERVERALRAT</sequence>
<evidence type="ECO:0000256" key="1">
    <source>
        <dbReference type="ARBA" id="ARBA00006328"/>
    </source>
</evidence>
<keyword evidence="2" id="KW-0521">NADP</keyword>
<feature type="domain" description="NmrA-like" evidence="3">
    <location>
        <begin position="13"/>
        <end position="268"/>
    </location>
</feature>
<dbReference type="InterPro" id="IPR051164">
    <property type="entry name" value="NmrA-like_oxidored"/>
</dbReference>
<dbReference type="InterPro" id="IPR008030">
    <property type="entry name" value="NmrA-like"/>
</dbReference>
<evidence type="ECO:0000313" key="4">
    <source>
        <dbReference type="EMBL" id="TRM68600.1"/>
    </source>
</evidence>
<comment type="similarity">
    <text evidence="1">Belongs to the NmrA-type oxidoreductase family.</text>
</comment>
<dbReference type="Gene3D" id="3.90.25.10">
    <property type="entry name" value="UDP-galactose 4-epimerase, domain 1"/>
    <property type="match status" value="1"/>
</dbReference>
<name>A0A550CUY4_9AGAR</name>
<protein>
    <recommendedName>
        <fullName evidence="3">NmrA-like domain-containing protein</fullName>
    </recommendedName>
</protein>
<dbReference type="Pfam" id="PF05368">
    <property type="entry name" value="NmrA"/>
    <property type="match status" value="1"/>
</dbReference>
<evidence type="ECO:0000259" key="3">
    <source>
        <dbReference type="Pfam" id="PF05368"/>
    </source>
</evidence>
<evidence type="ECO:0000256" key="2">
    <source>
        <dbReference type="ARBA" id="ARBA00022857"/>
    </source>
</evidence>
<dbReference type="SUPFAM" id="SSF51735">
    <property type="entry name" value="NAD(P)-binding Rossmann-fold domains"/>
    <property type="match status" value="1"/>
</dbReference>
<dbReference type="Gene3D" id="3.40.50.720">
    <property type="entry name" value="NAD(P)-binding Rossmann-like Domain"/>
    <property type="match status" value="1"/>
</dbReference>
<organism evidence="4 5">
    <name type="scientific">Schizophyllum amplum</name>
    <dbReference type="NCBI Taxonomy" id="97359"/>
    <lineage>
        <taxon>Eukaryota</taxon>
        <taxon>Fungi</taxon>
        <taxon>Dikarya</taxon>
        <taxon>Basidiomycota</taxon>
        <taxon>Agaricomycotina</taxon>
        <taxon>Agaricomycetes</taxon>
        <taxon>Agaricomycetidae</taxon>
        <taxon>Agaricales</taxon>
        <taxon>Schizophyllaceae</taxon>
        <taxon>Schizophyllum</taxon>
    </lineage>
</organism>
<accession>A0A550CUY4</accession>
<dbReference type="STRING" id="97359.A0A550CUY4"/>
<dbReference type="EMBL" id="VDMD01000002">
    <property type="protein sequence ID" value="TRM68600.1"/>
    <property type="molecule type" value="Genomic_DNA"/>
</dbReference>
<dbReference type="PANTHER" id="PTHR42748:SF14">
    <property type="entry name" value="SNOAL-LIKE DOMAIN-CONTAINING PROTEIN"/>
    <property type="match status" value="1"/>
</dbReference>
<evidence type="ECO:0000313" key="5">
    <source>
        <dbReference type="Proteomes" id="UP000320762"/>
    </source>
</evidence>
<dbReference type="PANTHER" id="PTHR42748">
    <property type="entry name" value="NITROGEN METABOLITE REPRESSION PROTEIN NMRA FAMILY MEMBER"/>
    <property type="match status" value="1"/>
</dbReference>
<gene>
    <name evidence="4" type="ORF">BD626DRAFT_565424</name>
</gene>
<reference evidence="4 5" key="1">
    <citation type="journal article" date="2019" name="New Phytol.">
        <title>Comparative genomics reveals unique wood-decay strategies and fruiting body development in the Schizophyllaceae.</title>
        <authorList>
            <person name="Almasi E."/>
            <person name="Sahu N."/>
            <person name="Krizsan K."/>
            <person name="Balint B."/>
            <person name="Kovacs G.M."/>
            <person name="Kiss B."/>
            <person name="Cseklye J."/>
            <person name="Drula E."/>
            <person name="Henrissat B."/>
            <person name="Nagy I."/>
            <person name="Chovatia M."/>
            <person name="Adam C."/>
            <person name="LaButti K."/>
            <person name="Lipzen A."/>
            <person name="Riley R."/>
            <person name="Grigoriev I.V."/>
            <person name="Nagy L.G."/>
        </authorList>
    </citation>
    <scope>NUCLEOTIDE SEQUENCE [LARGE SCALE GENOMIC DNA]</scope>
    <source>
        <strain evidence="4 5">NL-1724</strain>
    </source>
</reference>